<keyword evidence="1" id="KW-0004">4Fe-4S</keyword>
<dbReference type="GO" id="GO:0008310">
    <property type="term" value="F:single-stranded DNA 3'-5' DNA exonuclease activity"/>
    <property type="evidence" value="ECO:0007669"/>
    <property type="project" value="TreeGrafter"/>
</dbReference>
<dbReference type="EMBL" id="CM032185">
    <property type="protein sequence ID" value="KAG7092090.1"/>
    <property type="molecule type" value="Genomic_DNA"/>
</dbReference>
<comment type="catalytic activity">
    <reaction evidence="1">
        <text>DNA(n) + a 2'-deoxyribonucleoside 5'-triphosphate = DNA(n+1) + diphosphate</text>
        <dbReference type="Rhea" id="RHEA:22508"/>
        <dbReference type="Rhea" id="RHEA-COMP:17339"/>
        <dbReference type="Rhea" id="RHEA-COMP:17340"/>
        <dbReference type="ChEBI" id="CHEBI:33019"/>
        <dbReference type="ChEBI" id="CHEBI:61560"/>
        <dbReference type="ChEBI" id="CHEBI:173112"/>
        <dbReference type="EC" id="2.7.7.7"/>
    </reaction>
</comment>
<protein>
    <recommendedName>
        <fullName evidence="1">DNA polymerase epsilon catalytic subunit</fullName>
        <ecNumber evidence="1">2.7.7.7</ecNumber>
    </recommendedName>
</protein>
<name>A0A9P7US63_9AGAR</name>
<keyword evidence="1" id="KW-0235">DNA replication</keyword>
<dbReference type="RefSeq" id="XP_043008560.1">
    <property type="nucleotide sequence ID" value="XM_043153276.1"/>
</dbReference>
<dbReference type="GO" id="GO:0003887">
    <property type="term" value="F:DNA-directed DNA polymerase activity"/>
    <property type="evidence" value="ECO:0007669"/>
    <property type="project" value="UniProtKB-KW"/>
</dbReference>
<gene>
    <name evidence="2" type="ORF">E1B28_008466</name>
    <name evidence="3" type="ORF">E1B28_008479</name>
</gene>
<evidence type="ECO:0000313" key="3">
    <source>
        <dbReference type="EMBL" id="KAG7092103.1"/>
    </source>
</evidence>
<evidence type="ECO:0000313" key="4">
    <source>
        <dbReference type="Proteomes" id="UP001049176"/>
    </source>
</evidence>
<comment type="similarity">
    <text evidence="1">Belongs to the DNA polymerase type-B family.</text>
</comment>
<comment type="function">
    <text evidence="1">DNA polymerase II participates in chromosomal DNA replication.</text>
</comment>
<dbReference type="PANTHER" id="PTHR10670">
    <property type="entry name" value="DNA POLYMERASE EPSILON CATALYTIC SUBUNIT A"/>
    <property type="match status" value="1"/>
</dbReference>
<reference evidence="3" key="1">
    <citation type="journal article" date="2021" name="Genome Biol. Evol.">
        <title>The assembled and annotated genome of the fairy-ring fungus Marasmius oreades.</title>
        <authorList>
            <person name="Hiltunen M."/>
            <person name="Ament-Velasquez S.L."/>
            <person name="Johannesson H."/>
        </authorList>
    </citation>
    <scope>NUCLEOTIDE SEQUENCE</scope>
    <source>
        <strain evidence="3">03SP1</strain>
    </source>
</reference>
<keyword evidence="4" id="KW-1185">Reference proteome</keyword>
<keyword evidence="1" id="KW-0863">Zinc-finger</keyword>
<dbReference type="PANTHER" id="PTHR10670:SF0">
    <property type="entry name" value="DNA POLYMERASE EPSILON CATALYTIC SUBUNIT A"/>
    <property type="match status" value="1"/>
</dbReference>
<dbReference type="GO" id="GO:0006287">
    <property type="term" value="P:base-excision repair, gap-filling"/>
    <property type="evidence" value="ECO:0007669"/>
    <property type="project" value="TreeGrafter"/>
</dbReference>
<dbReference type="GO" id="GO:0006272">
    <property type="term" value="P:leading strand elongation"/>
    <property type="evidence" value="ECO:0007669"/>
    <property type="project" value="TreeGrafter"/>
</dbReference>
<keyword evidence="1" id="KW-0808">Transferase</keyword>
<accession>A0A9P7US63</accession>
<dbReference type="GO" id="GO:0008270">
    <property type="term" value="F:zinc ion binding"/>
    <property type="evidence" value="ECO:0007669"/>
    <property type="project" value="UniProtKB-KW"/>
</dbReference>
<dbReference type="Proteomes" id="UP001049176">
    <property type="component" value="Chromosome 5"/>
</dbReference>
<dbReference type="InterPro" id="IPR043502">
    <property type="entry name" value="DNA/RNA_pol_sf"/>
</dbReference>
<evidence type="ECO:0000313" key="2">
    <source>
        <dbReference type="EMBL" id="KAG7092090.1"/>
    </source>
</evidence>
<keyword evidence="1" id="KW-0539">Nucleus</keyword>
<dbReference type="InterPro" id="IPR029703">
    <property type="entry name" value="POL2"/>
</dbReference>
<keyword evidence="1" id="KW-0548">Nucleotidyltransferase</keyword>
<dbReference type="AlphaFoldDB" id="A0A9P7US63"/>
<dbReference type="SUPFAM" id="SSF56672">
    <property type="entry name" value="DNA/RNA polymerases"/>
    <property type="match status" value="1"/>
</dbReference>
<dbReference type="GO" id="GO:0051539">
    <property type="term" value="F:4 iron, 4 sulfur cluster binding"/>
    <property type="evidence" value="ECO:0007669"/>
    <property type="project" value="UniProtKB-KW"/>
</dbReference>
<dbReference type="GO" id="GO:0000278">
    <property type="term" value="P:mitotic cell cycle"/>
    <property type="evidence" value="ECO:0007669"/>
    <property type="project" value="TreeGrafter"/>
</dbReference>
<dbReference type="GO" id="GO:0003677">
    <property type="term" value="F:DNA binding"/>
    <property type="evidence" value="ECO:0007669"/>
    <property type="project" value="UniProtKB-KW"/>
</dbReference>
<keyword evidence="1" id="KW-0408">Iron</keyword>
<keyword evidence="1" id="KW-0239">DNA-directed DNA polymerase</keyword>
<keyword evidence="1" id="KW-0238">DNA-binding</keyword>
<proteinExistence type="inferred from homology"/>
<dbReference type="OrthoDB" id="2961744at2759"/>
<dbReference type="GeneID" id="66077542"/>
<sequence>MPNKHEEEHGNFYDDHLLASETYVGGHVEALEAGVFRSDISTDFKITPSAVEKLIGDLDATLTFCIVEESKASLDDVTNYDQVKSDIQSALETLRDNPKRTDSPLIYHLDFAAILRGEFFPAHRGEYNMIRHALNQESFPQKRPGGPERRYTDLTPTEQAALMHKRLGDYSRKVYKKDERHKSGEECQRENPFYVDTVRRFRDRRYEYKGLLKTWKKTWITWSAKVAQ</sequence>
<dbReference type="GO" id="GO:0045004">
    <property type="term" value="P:DNA replication proofreading"/>
    <property type="evidence" value="ECO:0007669"/>
    <property type="project" value="TreeGrafter"/>
</dbReference>
<dbReference type="EC" id="2.7.7.7" evidence="1"/>
<comment type="cofactor">
    <cofactor evidence="1">
        <name>[4Fe-4S] cluster</name>
        <dbReference type="ChEBI" id="CHEBI:49883"/>
    </cofactor>
</comment>
<dbReference type="GO" id="GO:0008622">
    <property type="term" value="C:epsilon DNA polymerase complex"/>
    <property type="evidence" value="ECO:0007669"/>
    <property type="project" value="InterPro"/>
</dbReference>
<dbReference type="GO" id="GO:0006297">
    <property type="term" value="P:nucleotide-excision repair, DNA gap filling"/>
    <property type="evidence" value="ECO:0007669"/>
    <property type="project" value="TreeGrafter"/>
</dbReference>
<keyword evidence="1" id="KW-0411">Iron-sulfur</keyword>
<dbReference type="EMBL" id="CM032185">
    <property type="protein sequence ID" value="KAG7092103.1"/>
    <property type="molecule type" value="Genomic_DNA"/>
</dbReference>
<dbReference type="KEGG" id="more:E1B28_008466"/>
<organism evidence="3 4">
    <name type="scientific">Marasmius oreades</name>
    <name type="common">fairy-ring Marasmius</name>
    <dbReference type="NCBI Taxonomy" id="181124"/>
    <lineage>
        <taxon>Eukaryota</taxon>
        <taxon>Fungi</taxon>
        <taxon>Dikarya</taxon>
        <taxon>Basidiomycota</taxon>
        <taxon>Agaricomycotina</taxon>
        <taxon>Agaricomycetes</taxon>
        <taxon>Agaricomycetidae</taxon>
        <taxon>Agaricales</taxon>
        <taxon>Marasmiineae</taxon>
        <taxon>Marasmiaceae</taxon>
        <taxon>Marasmius</taxon>
    </lineage>
</organism>
<evidence type="ECO:0000256" key="1">
    <source>
        <dbReference type="RuleBase" id="RU365029"/>
    </source>
</evidence>
<keyword evidence="1" id="KW-0479">Metal-binding</keyword>
<comment type="caution">
    <text evidence="3">The sequence shown here is derived from an EMBL/GenBank/DDBJ whole genome shotgun (WGS) entry which is preliminary data.</text>
</comment>
<comment type="subcellular location">
    <subcellularLocation>
        <location evidence="1">Nucleus</location>
    </subcellularLocation>
</comment>
<keyword evidence="1" id="KW-0862">Zinc</keyword>